<reference evidence="1 2" key="1">
    <citation type="submission" date="2017-04" db="EMBL/GenBank/DDBJ databases">
        <authorList>
            <person name="Afonso C.L."/>
            <person name="Miller P.J."/>
            <person name="Scott M.A."/>
            <person name="Spackman E."/>
            <person name="Goraichik I."/>
            <person name="Dimitrov K.M."/>
            <person name="Suarez D.L."/>
            <person name="Swayne D.E."/>
        </authorList>
    </citation>
    <scope>NUCLEOTIDE SEQUENCE [LARGE SCALE GENOMIC DNA]</scope>
    <source>
        <strain evidence="1 2">DSM 3385</strain>
    </source>
</reference>
<dbReference type="OrthoDB" id="9801055at2"/>
<keyword evidence="2" id="KW-1185">Reference proteome</keyword>
<dbReference type="AlphaFoldDB" id="A0A1W2CFM4"/>
<dbReference type="Proteomes" id="UP000192418">
    <property type="component" value="Unassembled WGS sequence"/>
</dbReference>
<gene>
    <name evidence="1" type="ORF">SAMN02746065_11238</name>
</gene>
<name>A0A1W2CFM4_9BACT</name>
<organism evidence="1 2">
    <name type="scientific">Desulfocicer vacuolatum DSM 3385</name>
    <dbReference type="NCBI Taxonomy" id="1121400"/>
    <lineage>
        <taxon>Bacteria</taxon>
        <taxon>Pseudomonadati</taxon>
        <taxon>Thermodesulfobacteriota</taxon>
        <taxon>Desulfobacteria</taxon>
        <taxon>Desulfobacterales</taxon>
        <taxon>Desulfobacteraceae</taxon>
        <taxon>Desulfocicer</taxon>
    </lineage>
</organism>
<evidence type="ECO:0000313" key="2">
    <source>
        <dbReference type="Proteomes" id="UP000192418"/>
    </source>
</evidence>
<dbReference type="EMBL" id="FWXY01000012">
    <property type="protein sequence ID" value="SMC83959.1"/>
    <property type="molecule type" value="Genomic_DNA"/>
</dbReference>
<dbReference type="RefSeq" id="WP_084069652.1">
    <property type="nucleotide sequence ID" value="NZ_FWXY01000012.1"/>
</dbReference>
<accession>A0A1W2CFM4</accession>
<protein>
    <submittedName>
        <fullName evidence="1">Glutamate racemase</fullName>
    </submittedName>
</protein>
<dbReference type="STRING" id="1121400.SAMN02746065_11238"/>
<dbReference type="SUPFAM" id="SSF53681">
    <property type="entry name" value="Aspartate/glutamate racemase"/>
    <property type="match status" value="2"/>
</dbReference>
<dbReference type="InterPro" id="IPR001920">
    <property type="entry name" value="Asp/Glu_race"/>
</dbReference>
<dbReference type="Gene3D" id="3.40.50.1860">
    <property type="match status" value="2"/>
</dbReference>
<proteinExistence type="predicted"/>
<evidence type="ECO:0000313" key="1">
    <source>
        <dbReference type="EMBL" id="SMC83959.1"/>
    </source>
</evidence>
<dbReference type="GO" id="GO:0016855">
    <property type="term" value="F:racemase and epimerase activity, acting on amino acids and derivatives"/>
    <property type="evidence" value="ECO:0007669"/>
    <property type="project" value="InterPro"/>
</dbReference>
<sequence length="304" mass="34097">MSRTQEIKKRAHTILVTDSGLGGLSVFTEIANRLKAGSPWQRVNLVYFNAWPEVDRGYNHLPDMDTKARVFHNAMTAMAVHEPDRIFIACNTLSVIYPLTRFSTETHIEVTGIVDDGAAMIHQELVNTPDSRVIIFGTPTTTSARSHEIRLKKMGIKKNRIINQGCINLAGKIERNPYSDIVPEMIDDNVKQAAAKMETIQGRVFAALCCTHFGYCRDLFVAAVKKYITDDVVILNPNKAMAHRALAHGAPVTNHPDISMHIVSRIPWETSRIDAYSRMLKDISPETVDALGRYELNPELFDII</sequence>